<accession>A0A2K3KS80</accession>
<dbReference type="PANTHER" id="PTHR34427:SF5">
    <property type="entry name" value="DUF4283 DOMAIN-CONTAINING PROTEIN"/>
    <property type="match status" value="1"/>
</dbReference>
<dbReference type="PANTHER" id="PTHR34427">
    <property type="entry name" value="DUF4283 DOMAIN PROTEIN"/>
    <property type="match status" value="1"/>
</dbReference>
<feature type="non-terminal residue" evidence="1">
    <location>
        <position position="156"/>
    </location>
</feature>
<evidence type="ECO:0000313" key="1">
    <source>
        <dbReference type="EMBL" id="PNX69141.1"/>
    </source>
</evidence>
<sequence>LLEGVKVGDVLVKLRDSQKRGQHLSQQFKTTTSKLPLVTDAESNQNVWLRKYKSSTDDVKWARAGLIATISGGETVPVVQSRITDAGFYDLVIIPMGADTVFVRSESEVEAVTVMDNAKEFFKLLFSNWVRWEPGVAPFQRGAWVRLYGVPLQAWN</sequence>
<organism evidence="1 2">
    <name type="scientific">Trifolium pratense</name>
    <name type="common">Red clover</name>
    <dbReference type="NCBI Taxonomy" id="57577"/>
    <lineage>
        <taxon>Eukaryota</taxon>
        <taxon>Viridiplantae</taxon>
        <taxon>Streptophyta</taxon>
        <taxon>Embryophyta</taxon>
        <taxon>Tracheophyta</taxon>
        <taxon>Spermatophyta</taxon>
        <taxon>Magnoliopsida</taxon>
        <taxon>eudicotyledons</taxon>
        <taxon>Gunneridae</taxon>
        <taxon>Pentapetalae</taxon>
        <taxon>rosids</taxon>
        <taxon>fabids</taxon>
        <taxon>Fabales</taxon>
        <taxon>Fabaceae</taxon>
        <taxon>Papilionoideae</taxon>
        <taxon>50 kb inversion clade</taxon>
        <taxon>NPAAA clade</taxon>
        <taxon>Hologalegina</taxon>
        <taxon>IRL clade</taxon>
        <taxon>Trifolieae</taxon>
        <taxon>Trifolium</taxon>
    </lineage>
</organism>
<reference evidence="1 2" key="2">
    <citation type="journal article" date="2017" name="Front. Plant Sci.">
        <title>Gene Classification and Mining of Molecular Markers Useful in Red Clover (Trifolium pratense) Breeding.</title>
        <authorList>
            <person name="Istvanek J."/>
            <person name="Dluhosova J."/>
            <person name="Dluhos P."/>
            <person name="Patkova L."/>
            <person name="Nedelnik J."/>
            <person name="Repkova J."/>
        </authorList>
    </citation>
    <scope>NUCLEOTIDE SEQUENCE [LARGE SCALE GENOMIC DNA]</scope>
    <source>
        <strain evidence="2">cv. Tatra</strain>
        <tissue evidence="1">Young leaves</tissue>
    </source>
</reference>
<proteinExistence type="predicted"/>
<evidence type="ECO:0008006" key="3">
    <source>
        <dbReference type="Google" id="ProtNLM"/>
    </source>
</evidence>
<dbReference type="EMBL" id="ASHM01107656">
    <property type="protein sequence ID" value="PNX69141.1"/>
    <property type="molecule type" value="Genomic_DNA"/>
</dbReference>
<dbReference type="Proteomes" id="UP000236291">
    <property type="component" value="Unassembled WGS sequence"/>
</dbReference>
<evidence type="ECO:0000313" key="2">
    <source>
        <dbReference type="Proteomes" id="UP000236291"/>
    </source>
</evidence>
<feature type="non-terminal residue" evidence="1">
    <location>
        <position position="1"/>
    </location>
</feature>
<name>A0A2K3KS80_TRIPR</name>
<dbReference type="AlphaFoldDB" id="A0A2K3KS80"/>
<protein>
    <recommendedName>
        <fullName evidence="3">DUF4283 domain-containing protein</fullName>
    </recommendedName>
</protein>
<reference evidence="1 2" key="1">
    <citation type="journal article" date="2014" name="Am. J. Bot.">
        <title>Genome assembly and annotation for red clover (Trifolium pratense; Fabaceae).</title>
        <authorList>
            <person name="Istvanek J."/>
            <person name="Jaros M."/>
            <person name="Krenek A."/>
            <person name="Repkova J."/>
        </authorList>
    </citation>
    <scope>NUCLEOTIDE SEQUENCE [LARGE SCALE GENOMIC DNA]</scope>
    <source>
        <strain evidence="2">cv. Tatra</strain>
        <tissue evidence="1">Young leaves</tissue>
    </source>
</reference>
<comment type="caution">
    <text evidence="1">The sequence shown here is derived from an EMBL/GenBank/DDBJ whole genome shotgun (WGS) entry which is preliminary data.</text>
</comment>
<gene>
    <name evidence="1" type="ORF">L195_g056554</name>
</gene>